<dbReference type="PANTHER" id="PTHR12161:SF5">
    <property type="entry name" value="IST1 HOMOLOG"/>
    <property type="match status" value="1"/>
</dbReference>
<dbReference type="GO" id="GO:0015031">
    <property type="term" value="P:protein transport"/>
    <property type="evidence" value="ECO:0007669"/>
    <property type="project" value="InterPro"/>
</dbReference>
<evidence type="ECO:0000256" key="4">
    <source>
        <dbReference type="ARBA" id="ARBA00046124"/>
    </source>
</evidence>
<dbReference type="InterPro" id="IPR042277">
    <property type="entry name" value="IST1-like"/>
</dbReference>
<name>A0A2C9KHJ4_BIOGL</name>
<dbReference type="Gene3D" id="1.20.1260.60">
    <property type="entry name" value="Vacuolar protein sorting-associated protein Ist1"/>
    <property type="match status" value="1"/>
</dbReference>
<sequence>MPPDNKKYSLYLAFYYILCNILFRELDPGLEEAIASIIWATPRLQADVQELKAVSEEFARKYSPDFAQACRGNSLSNVNEKVMHKLSVQAPPKSLVERYMVEIAKTYNVPFEPDPSIMHQDEILLAENLLIDLGTDDKKNTGGSGGPKGGMGVPQPLNYCCHKQFAATIPRPFSVRYNPYTQSVEVINSKQQIINLTKDIKDHVCMQIFKKEPSPGKEDVFPELPTVPSNTLPDLGNSVGGNSGEDVDFDDLTRRFEQLKKKK</sequence>
<evidence type="ECO:0000256" key="6">
    <source>
        <dbReference type="SAM" id="MobiDB-lite"/>
    </source>
</evidence>
<dbReference type="VEuPathDB" id="VectorBase:BGLB019753"/>
<dbReference type="InterPro" id="IPR019774">
    <property type="entry name" value="Aromatic-AA_hydroxylase_C"/>
</dbReference>
<dbReference type="STRING" id="6526.A0A2C9KHJ4"/>
<comment type="function">
    <text evidence="4">ESCRT-III-like protein involved in cytokinesis, nuclear envelope reassembly and endosomal tubulation. Is required for efficient abscission during cytokinesis. Involved in recruiting VPS4A and/or VPS4B to the midbody of dividing cells. During late anaphase, involved in nuclear envelope reassembly and mitotic spindle disassembly together with the ESCRT-III complex: IST1 acts by mediating the recruitment of SPAST to the nuclear membrane, leading to microtubule severing. Recruited to the reforming nuclear envelope (NE) during anaphase by LEMD2. Regulates early endosomal tubulation together with the ESCRT-III complex by mediating the recruitment of SPAST.</text>
</comment>
<protein>
    <recommendedName>
        <fullName evidence="2">IST1 homolog</fullName>
    </recommendedName>
    <alternativeName>
        <fullName evidence="3">Charged multivesicular body protein 8</fullName>
    </alternativeName>
</protein>
<dbReference type="EnsemblMetazoa" id="BGLB019753-RA">
    <property type="protein sequence ID" value="BGLB019753-PA"/>
    <property type="gene ID" value="BGLB019753"/>
</dbReference>
<dbReference type="KEGG" id="bgt:106051278"/>
<evidence type="ECO:0000313" key="9">
    <source>
        <dbReference type="Proteomes" id="UP000076420"/>
    </source>
</evidence>
<comment type="subunit">
    <text evidence="5">Interacts with CHMP1A, CHMP1B, VPS4A and VTA1. Interacts with SPAST, STAMBP, and USP8. May interact with VPS37B. May associate with the ESCRT-I complex. Interacts with MITD1, in competition with VSP4. Interacts with SPART (via MIT domain); leading to the recruitment of SPART to midbodies. Interacts with SPAST.</text>
</comment>
<comment type="similarity">
    <text evidence="1">Belongs to the IST1 family.</text>
</comment>
<evidence type="ECO:0000256" key="2">
    <source>
        <dbReference type="ARBA" id="ARBA00014513"/>
    </source>
</evidence>
<gene>
    <name evidence="8" type="primary">106051278</name>
</gene>
<evidence type="ECO:0000256" key="5">
    <source>
        <dbReference type="ARBA" id="ARBA00046920"/>
    </source>
</evidence>
<evidence type="ECO:0000313" key="8">
    <source>
        <dbReference type="EnsemblMetazoa" id="BGLB019753-PA"/>
    </source>
</evidence>
<proteinExistence type="inferred from homology"/>
<dbReference type="Gene3D" id="1.10.800.10">
    <property type="entry name" value="Aromatic amino acid hydroxylase"/>
    <property type="match status" value="1"/>
</dbReference>
<dbReference type="AlphaFoldDB" id="A0A2C9KHJ4"/>
<reference evidence="8" key="1">
    <citation type="submission" date="2020-05" db="UniProtKB">
        <authorList>
            <consortium name="EnsemblMetazoa"/>
        </authorList>
    </citation>
    <scope>IDENTIFICATION</scope>
    <source>
        <strain evidence="8">BB02</strain>
    </source>
</reference>
<dbReference type="Pfam" id="PF00351">
    <property type="entry name" value="Biopterin_H"/>
    <property type="match status" value="1"/>
</dbReference>
<dbReference type="Proteomes" id="UP000076420">
    <property type="component" value="Unassembled WGS sequence"/>
</dbReference>
<dbReference type="PANTHER" id="PTHR12161">
    <property type="entry name" value="IST1 FAMILY MEMBER"/>
    <property type="match status" value="1"/>
</dbReference>
<dbReference type="GO" id="GO:0016714">
    <property type="term" value="F:oxidoreductase activity, acting on paired donors, with incorporation or reduction of molecular oxygen, reduced pteridine as one donor, and incorporation of one atom of oxygen"/>
    <property type="evidence" value="ECO:0007669"/>
    <property type="project" value="InterPro"/>
</dbReference>
<dbReference type="GO" id="GO:0009072">
    <property type="term" value="P:aromatic amino acid metabolic process"/>
    <property type="evidence" value="ECO:0007669"/>
    <property type="project" value="InterPro"/>
</dbReference>
<dbReference type="InterPro" id="IPR005061">
    <property type="entry name" value="Ist1"/>
</dbReference>
<dbReference type="OrthoDB" id="29853at2759"/>
<dbReference type="Pfam" id="PF03398">
    <property type="entry name" value="Ist1"/>
    <property type="match status" value="1"/>
</dbReference>
<dbReference type="GO" id="GO:0005506">
    <property type="term" value="F:iron ion binding"/>
    <property type="evidence" value="ECO:0007669"/>
    <property type="project" value="InterPro"/>
</dbReference>
<evidence type="ECO:0000259" key="7">
    <source>
        <dbReference type="Pfam" id="PF00351"/>
    </source>
</evidence>
<evidence type="ECO:0000256" key="3">
    <source>
        <dbReference type="ARBA" id="ARBA00032374"/>
    </source>
</evidence>
<dbReference type="InterPro" id="IPR036951">
    <property type="entry name" value="ArAA_hydroxylase_sf"/>
</dbReference>
<feature type="domain" description="Biopterin-dependent aromatic amino acid hydroxylase family profile" evidence="7">
    <location>
        <begin position="163"/>
        <end position="205"/>
    </location>
</feature>
<evidence type="ECO:0000256" key="1">
    <source>
        <dbReference type="ARBA" id="ARBA00005536"/>
    </source>
</evidence>
<feature type="region of interest" description="Disordered" evidence="6">
    <location>
        <begin position="215"/>
        <end position="250"/>
    </location>
</feature>
<accession>A0A2C9KHJ4</accession>
<organism evidence="8 9">
    <name type="scientific">Biomphalaria glabrata</name>
    <name type="common">Bloodfluke planorb</name>
    <name type="synonym">Freshwater snail</name>
    <dbReference type="NCBI Taxonomy" id="6526"/>
    <lineage>
        <taxon>Eukaryota</taxon>
        <taxon>Metazoa</taxon>
        <taxon>Spiralia</taxon>
        <taxon>Lophotrochozoa</taxon>
        <taxon>Mollusca</taxon>
        <taxon>Gastropoda</taxon>
        <taxon>Heterobranchia</taxon>
        <taxon>Euthyneura</taxon>
        <taxon>Panpulmonata</taxon>
        <taxon>Hygrophila</taxon>
        <taxon>Lymnaeoidea</taxon>
        <taxon>Planorbidae</taxon>
        <taxon>Biomphalaria</taxon>
    </lineage>
</organism>
<dbReference type="VEuPathDB" id="VectorBase:BGLAX_027174"/>